<gene>
    <name evidence="3" type="ORF">Pmgp_02035</name>
</gene>
<organism evidence="3 4">
    <name type="scientific">Pelotomaculum propionicicum</name>
    <dbReference type="NCBI Taxonomy" id="258475"/>
    <lineage>
        <taxon>Bacteria</taxon>
        <taxon>Bacillati</taxon>
        <taxon>Bacillota</taxon>
        <taxon>Clostridia</taxon>
        <taxon>Eubacteriales</taxon>
        <taxon>Desulfotomaculaceae</taxon>
        <taxon>Pelotomaculum</taxon>
    </lineage>
</organism>
<dbReference type="Proteomes" id="UP000297597">
    <property type="component" value="Unassembled WGS sequence"/>
</dbReference>
<dbReference type="NCBIfam" id="TIGR03804">
    <property type="entry name" value="para_beta_helix"/>
    <property type="match status" value="1"/>
</dbReference>
<dbReference type="SMART" id="SM00710">
    <property type="entry name" value="PbH1"/>
    <property type="match status" value="5"/>
</dbReference>
<accession>A0A4Y7RPE0</accession>
<reference evidence="3 4" key="1">
    <citation type="journal article" date="2018" name="Environ. Microbiol.">
        <title>Novel energy conservation strategies and behaviour of Pelotomaculum schinkii driving syntrophic propionate catabolism.</title>
        <authorList>
            <person name="Hidalgo-Ahumada C.A.P."/>
            <person name="Nobu M.K."/>
            <person name="Narihiro T."/>
            <person name="Tamaki H."/>
            <person name="Liu W.T."/>
            <person name="Kamagata Y."/>
            <person name="Stams A.J.M."/>
            <person name="Imachi H."/>
            <person name="Sousa D.Z."/>
        </authorList>
    </citation>
    <scope>NUCLEOTIDE SEQUENCE [LARGE SCALE GENOMIC DNA]</scope>
    <source>
        <strain evidence="3 4">MGP</strain>
    </source>
</reference>
<feature type="signal peptide" evidence="1">
    <location>
        <begin position="1"/>
        <end position="26"/>
    </location>
</feature>
<comment type="caution">
    <text evidence="3">The sequence shown here is derived from an EMBL/GenBank/DDBJ whole genome shotgun (WGS) entry which is preliminary data.</text>
</comment>
<dbReference type="Gene3D" id="2.160.20.10">
    <property type="entry name" value="Single-stranded right-handed beta-helix, Pectin lyase-like"/>
    <property type="match status" value="1"/>
</dbReference>
<dbReference type="InterPro" id="IPR012334">
    <property type="entry name" value="Pectin_lyas_fold"/>
</dbReference>
<proteinExistence type="predicted"/>
<dbReference type="RefSeq" id="WP_192902880.1">
    <property type="nucleotide sequence ID" value="NZ_QFFZ01000020.1"/>
</dbReference>
<feature type="domain" description="Right handed beta helix" evidence="2">
    <location>
        <begin position="144"/>
        <end position="247"/>
    </location>
</feature>
<dbReference type="InterPro" id="IPR022441">
    <property type="entry name" value="Para_beta_helix_rpt-2"/>
</dbReference>
<name>A0A4Y7RPE0_9FIRM</name>
<evidence type="ECO:0000313" key="4">
    <source>
        <dbReference type="Proteomes" id="UP000297597"/>
    </source>
</evidence>
<evidence type="ECO:0000256" key="1">
    <source>
        <dbReference type="SAM" id="SignalP"/>
    </source>
</evidence>
<protein>
    <recommendedName>
        <fullName evidence="2">Right handed beta helix domain-containing protein</fullName>
    </recommendedName>
</protein>
<dbReference type="SUPFAM" id="SSF51126">
    <property type="entry name" value="Pectin lyase-like"/>
    <property type="match status" value="1"/>
</dbReference>
<dbReference type="InterPro" id="IPR006626">
    <property type="entry name" value="PbH1"/>
</dbReference>
<evidence type="ECO:0000313" key="3">
    <source>
        <dbReference type="EMBL" id="TEB10868.1"/>
    </source>
</evidence>
<dbReference type="AlphaFoldDB" id="A0A4Y7RPE0"/>
<keyword evidence="1" id="KW-0732">Signal</keyword>
<dbReference type="InterPro" id="IPR039448">
    <property type="entry name" value="Beta_helix"/>
</dbReference>
<sequence>MKKIGLVSLLFFTCLALSFTVKTAHAETINAPTSITTDTVWRNVYTYVVQTTTTVQPGINLTIEPGTVIKLKTNAKMVIKGILEAPGTDQNNIIFTSYKDDAYGGDTNGDGSATSPAKGDWHCLESYTGGNINLDYGRVRYGGNIYSMVYSTGGALSINHSVIEYSKSRGIEIKGAASATNNQLSNFDTTGIYVSSGSPTISGNTVTGGNYGIYVVNGSPSISSNNLSNNSNTGIYVSSGSPAISGNSLSGGSGNNYGVVIAGGTVTIENNNISQYPNYEAIKLGSTGATVSGSVYGNTISSCKYPLGFAGDSIPSLTLDSNNISGCSLSGINLNVALASGTIPAYSLPYVVSGLSVN</sequence>
<dbReference type="Pfam" id="PF13229">
    <property type="entry name" value="Beta_helix"/>
    <property type="match status" value="1"/>
</dbReference>
<keyword evidence="4" id="KW-1185">Reference proteome</keyword>
<feature type="chain" id="PRO_5021364648" description="Right handed beta helix domain-containing protein" evidence="1">
    <location>
        <begin position="27"/>
        <end position="358"/>
    </location>
</feature>
<dbReference type="EMBL" id="QFFZ01000020">
    <property type="protein sequence ID" value="TEB10868.1"/>
    <property type="molecule type" value="Genomic_DNA"/>
</dbReference>
<evidence type="ECO:0000259" key="2">
    <source>
        <dbReference type="Pfam" id="PF13229"/>
    </source>
</evidence>
<dbReference type="InterPro" id="IPR011050">
    <property type="entry name" value="Pectin_lyase_fold/virulence"/>
</dbReference>